<reference evidence="1 2" key="1">
    <citation type="submission" date="2020-08" db="EMBL/GenBank/DDBJ databases">
        <title>Genomic Encyclopedia of Type Strains, Phase IV (KMG-IV): sequencing the most valuable type-strain genomes for metagenomic binning, comparative biology and taxonomic classification.</title>
        <authorList>
            <person name="Goeker M."/>
        </authorList>
    </citation>
    <scope>NUCLEOTIDE SEQUENCE [LARGE SCALE GENOMIC DNA]</scope>
    <source>
        <strain evidence="1 2">DSM 25966</strain>
    </source>
</reference>
<protein>
    <recommendedName>
        <fullName evidence="3">DUF4432 domain-containing protein</fullName>
    </recommendedName>
</protein>
<dbReference type="EMBL" id="JACIDS010000002">
    <property type="protein sequence ID" value="MBB3930132.1"/>
    <property type="molecule type" value="Genomic_DNA"/>
</dbReference>
<dbReference type="GO" id="GO:0030246">
    <property type="term" value="F:carbohydrate binding"/>
    <property type="evidence" value="ECO:0007669"/>
    <property type="project" value="InterPro"/>
</dbReference>
<keyword evidence="2" id="KW-1185">Reference proteome</keyword>
<dbReference type="InterPro" id="IPR014718">
    <property type="entry name" value="GH-type_carb-bd"/>
</dbReference>
<proteinExistence type="predicted"/>
<dbReference type="Gene3D" id="2.70.98.10">
    <property type="match status" value="1"/>
</dbReference>
<dbReference type="InterPro" id="IPR027839">
    <property type="entry name" value="DUF4432"/>
</dbReference>
<evidence type="ECO:0000313" key="2">
    <source>
        <dbReference type="Proteomes" id="UP000553963"/>
    </source>
</evidence>
<evidence type="ECO:0008006" key="3">
    <source>
        <dbReference type="Google" id="ProtNLM"/>
    </source>
</evidence>
<comment type="caution">
    <text evidence="1">The sequence shown here is derived from an EMBL/GenBank/DDBJ whole genome shotgun (WGS) entry which is preliminary data.</text>
</comment>
<organism evidence="1 2">
    <name type="scientific">Kaistia hirudinis</name>
    <dbReference type="NCBI Taxonomy" id="1293440"/>
    <lineage>
        <taxon>Bacteria</taxon>
        <taxon>Pseudomonadati</taxon>
        <taxon>Pseudomonadota</taxon>
        <taxon>Alphaproteobacteria</taxon>
        <taxon>Hyphomicrobiales</taxon>
        <taxon>Kaistiaceae</taxon>
        <taxon>Kaistia</taxon>
    </lineage>
</organism>
<dbReference type="Proteomes" id="UP000553963">
    <property type="component" value="Unassembled WGS sequence"/>
</dbReference>
<evidence type="ECO:0000313" key="1">
    <source>
        <dbReference type="EMBL" id="MBB3930132.1"/>
    </source>
</evidence>
<name>A0A840AKL2_9HYPH</name>
<gene>
    <name evidence="1" type="ORF">GGR25_001171</name>
</gene>
<dbReference type="RefSeq" id="WP_183397821.1">
    <property type="nucleotide sequence ID" value="NZ_JACIDS010000002.1"/>
</dbReference>
<accession>A0A840AKL2</accession>
<dbReference type="Pfam" id="PF14486">
    <property type="entry name" value="DUF4432"/>
    <property type="match status" value="1"/>
</dbReference>
<dbReference type="AlphaFoldDB" id="A0A840AKL2"/>
<dbReference type="CDD" id="cd09023">
    <property type="entry name" value="Aldose_epim_Ec_c4013"/>
    <property type="match status" value="1"/>
</dbReference>
<sequence length="366" mass="40550">MEFFGAGLSADALRRRVGHMSQLGGVRLLTSDNGPSRGVRLLEFNTGTGFSFEIGVERGFDVGRCDYRGASLAWIPPTLLPAPWYFEDQANFGWLRAGLGGFNNTCGLLHIGNPEDADVAHYNFPARPVDRYGVHDRVALIPAELVSFGERWEGERYVIEAVGRVTQAQTYGENLVLTRTYRAVLGESAFTMEDVVENRGYLPTEHMLLYHINAGYPFVDEGSELIAPTMGTPRLLFGTADLADRASWSRFIAPQKNWIQQTFEHAMRPDEDGTVEVAIFNPRLMGGTGLSVSYDAGSLPNYIEWRMMGEGQYAVGIEPCTNGFGREAVRQAGQLAVLEPGESRRYRLRVAIIGTDEAEALRRRSA</sequence>